<feature type="transmembrane region" description="Helical" evidence="8">
    <location>
        <begin position="327"/>
        <end position="348"/>
    </location>
</feature>
<dbReference type="PANTHER" id="PTHR33908">
    <property type="entry name" value="MANNOSYLTRANSFERASE YKCB-RELATED"/>
    <property type="match status" value="1"/>
</dbReference>
<dbReference type="eggNOG" id="COG1807">
    <property type="taxonomic scope" value="Bacteria"/>
</dbReference>
<evidence type="ECO:0000256" key="5">
    <source>
        <dbReference type="ARBA" id="ARBA00022692"/>
    </source>
</evidence>
<evidence type="ECO:0000256" key="8">
    <source>
        <dbReference type="SAM" id="Phobius"/>
    </source>
</evidence>
<feature type="transmembrane region" description="Helical" evidence="8">
    <location>
        <begin position="416"/>
        <end position="444"/>
    </location>
</feature>
<feature type="transmembrane region" description="Helical" evidence="8">
    <location>
        <begin position="101"/>
        <end position="124"/>
    </location>
</feature>
<keyword evidence="10" id="KW-1185">Reference proteome</keyword>
<feature type="transmembrane region" description="Helical" evidence="8">
    <location>
        <begin position="355"/>
        <end position="373"/>
    </location>
</feature>
<keyword evidence="3" id="KW-0328">Glycosyltransferase</keyword>
<protein>
    <submittedName>
        <fullName evidence="9">Glycosyl transferase family 39</fullName>
    </submittedName>
</protein>
<dbReference type="RefSeq" id="WP_002702482.1">
    <property type="nucleotide sequence ID" value="NZ_AGRW01000034.1"/>
</dbReference>
<comment type="caution">
    <text evidence="9">The sequence shown here is derived from an EMBL/GenBank/DDBJ whole genome shotgun (WGS) entry which is preliminary data.</text>
</comment>
<dbReference type="Proteomes" id="UP000003571">
    <property type="component" value="Unassembled WGS sequence"/>
</dbReference>
<feature type="transmembrane region" description="Helical" evidence="8">
    <location>
        <begin position="160"/>
        <end position="176"/>
    </location>
</feature>
<organism evidence="9 10">
    <name type="scientific">Treponema saccharophilum DSM 2985</name>
    <dbReference type="NCBI Taxonomy" id="907348"/>
    <lineage>
        <taxon>Bacteria</taxon>
        <taxon>Pseudomonadati</taxon>
        <taxon>Spirochaetota</taxon>
        <taxon>Spirochaetia</taxon>
        <taxon>Spirochaetales</taxon>
        <taxon>Treponemataceae</taxon>
        <taxon>Treponema</taxon>
    </lineage>
</organism>
<sequence>MITENAGKIRECICSVLLVFVCFIFYFVWSLHLPMNLSPDEYLRYQIPVWIFEHGRLPVGNEPELINNVWGFSYGFVPYTPSLVSIFFMFLVSFFTNSSEAFFHAARMPNVLFGAGTVLLCLLIGKEFFRRKETKYLFAALVGFLPQFAFLSSYLNNDNFSVFCSAIILLAWIRGIKYTWSIKNCVLLSIGIGLTAISYYNAFGWILCSIFLVFFSIFCNKTLEKKTVIFLRIFFIVFCISFAIAGWFFVRNFIIHEGDIFGLRSCDLCGEQNARFDLKPSNRSTPKNQGLAFDSILFSTAWHKLTIRSFFCVLGYMNIFADDYVYAIYYMFVIMGIIGFVLNARIYLPILSKGLLPMLIACIVIPYALSMYRSYSTDYQPQGRYVMPALLPLQLFVASGYETLSEKTKKIIPLSAAACVLVSYLILFSIVFFTVIYPICWGIYGVSKVTTLPSNPVIARDFSYCIDAEDFSQPNETKISGWAFFENDNCDAYIYANEKYYTTRKVLRSDVKDAFRLKSSRKGFEAIIPEKFLYYKLILVNKSRKENYCKIIHEELASSDNLLNLLHYKFANDNSFPFFIDSEDLSDDTLSLSGWAYNENDDCDVYIGIKDKTFKTEMVHRPDVKEAFGLESDTQGFSAAIPFESDLQSYTLYLVNNSKKEIYKKTISISKSDDLDELFSNAADVE</sequence>
<dbReference type="PATRIC" id="fig|907348.3.peg.469"/>
<evidence type="ECO:0000256" key="7">
    <source>
        <dbReference type="ARBA" id="ARBA00023136"/>
    </source>
</evidence>
<dbReference type="GO" id="GO:0016763">
    <property type="term" value="F:pentosyltransferase activity"/>
    <property type="evidence" value="ECO:0007669"/>
    <property type="project" value="TreeGrafter"/>
</dbReference>
<feature type="transmembrane region" description="Helical" evidence="8">
    <location>
        <begin position="136"/>
        <end position="154"/>
    </location>
</feature>
<evidence type="ECO:0000256" key="1">
    <source>
        <dbReference type="ARBA" id="ARBA00004651"/>
    </source>
</evidence>
<gene>
    <name evidence="9" type="ORF">TresaDRAFT_2208</name>
</gene>
<dbReference type="PANTHER" id="PTHR33908:SF11">
    <property type="entry name" value="MEMBRANE PROTEIN"/>
    <property type="match status" value="1"/>
</dbReference>
<dbReference type="GO" id="GO:0005886">
    <property type="term" value="C:plasma membrane"/>
    <property type="evidence" value="ECO:0007669"/>
    <property type="project" value="UniProtKB-SubCell"/>
</dbReference>
<dbReference type="GO" id="GO:0009103">
    <property type="term" value="P:lipopolysaccharide biosynthetic process"/>
    <property type="evidence" value="ECO:0007669"/>
    <property type="project" value="UniProtKB-ARBA"/>
</dbReference>
<dbReference type="EMBL" id="AGRW01000034">
    <property type="protein sequence ID" value="EIC02713.1"/>
    <property type="molecule type" value="Genomic_DNA"/>
</dbReference>
<keyword evidence="6 8" id="KW-1133">Transmembrane helix</keyword>
<evidence type="ECO:0000313" key="10">
    <source>
        <dbReference type="Proteomes" id="UP000003571"/>
    </source>
</evidence>
<reference evidence="9 10" key="1">
    <citation type="submission" date="2011-09" db="EMBL/GenBank/DDBJ databases">
        <title>The draft genome of Treponema saccharophilum DSM 2985.</title>
        <authorList>
            <consortium name="US DOE Joint Genome Institute (JGI-PGF)"/>
            <person name="Lucas S."/>
            <person name="Copeland A."/>
            <person name="Lapidus A."/>
            <person name="Glavina del Rio T."/>
            <person name="Dalin E."/>
            <person name="Tice H."/>
            <person name="Bruce D."/>
            <person name="Goodwin L."/>
            <person name="Pitluck S."/>
            <person name="Peters L."/>
            <person name="Kyrpides N."/>
            <person name="Mavromatis K."/>
            <person name="Ivanova N."/>
            <person name="Markowitz V."/>
            <person name="Cheng J.-F."/>
            <person name="Hugenholtz P."/>
            <person name="Woyke T."/>
            <person name="Wu D."/>
            <person name="Gronow S."/>
            <person name="Wellnitz S."/>
            <person name="Brambilla E."/>
            <person name="Klenk H.-P."/>
            <person name="Eisen J.A."/>
        </authorList>
    </citation>
    <scope>NUCLEOTIDE SEQUENCE [LARGE SCALE GENOMIC DNA]</scope>
    <source>
        <strain evidence="9 10">DSM 2985</strain>
    </source>
</reference>
<proteinExistence type="predicted"/>
<accession>H7EI34</accession>
<evidence type="ECO:0000256" key="2">
    <source>
        <dbReference type="ARBA" id="ARBA00022475"/>
    </source>
</evidence>
<dbReference type="InterPro" id="IPR050297">
    <property type="entry name" value="LipidA_mod_glycosyltrf_83"/>
</dbReference>
<keyword evidence="2" id="KW-1003">Cell membrane</keyword>
<feature type="transmembrane region" description="Helical" evidence="8">
    <location>
        <begin position="188"/>
        <end position="217"/>
    </location>
</feature>
<dbReference type="AlphaFoldDB" id="H7EI34"/>
<dbReference type="OrthoDB" id="6052932at2"/>
<name>H7EI34_9SPIR</name>
<evidence type="ECO:0000256" key="6">
    <source>
        <dbReference type="ARBA" id="ARBA00022989"/>
    </source>
</evidence>
<evidence type="ECO:0000256" key="4">
    <source>
        <dbReference type="ARBA" id="ARBA00022679"/>
    </source>
</evidence>
<feature type="transmembrane region" description="Helical" evidence="8">
    <location>
        <begin position="385"/>
        <end position="404"/>
    </location>
</feature>
<keyword evidence="5 8" id="KW-0812">Transmembrane</keyword>
<dbReference type="STRING" id="907348.TresaDRAFT_2208"/>
<feature type="transmembrane region" description="Helical" evidence="8">
    <location>
        <begin position="229"/>
        <end position="250"/>
    </location>
</feature>
<keyword evidence="4 9" id="KW-0808">Transferase</keyword>
<feature type="transmembrane region" description="Helical" evidence="8">
    <location>
        <begin position="12"/>
        <end position="30"/>
    </location>
</feature>
<evidence type="ECO:0000313" key="9">
    <source>
        <dbReference type="EMBL" id="EIC02713.1"/>
    </source>
</evidence>
<feature type="transmembrane region" description="Helical" evidence="8">
    <location>
        <begin position="71"/>
        <end position="95"/>
    </location>
</feature>
<comment type="subcellular location">
    <subcellularLocation>
        <location evidence="1">Cell membrane</location>
        <topology evidence="1">Multi-pass membrane protein</topology>
    </subcellularLocation>
</comment>
<keyword evidence="7 8" id="KW-0472">Membrane</keyword>
<evidence type="ECO:0000256" key="3">
    <source>
        <dbReference type="ARBA" id="ARBA00022676"/>
    </source>
</evidence>